<keyword evidence="3" id="KW-1185">Reference proteome</keyword>
<evidence type="ECO:0000313" key="2">
    <source>
        <dbReference type="EMBL" id="EUJ33548.1"/>
    </source>
</evidence>
<comment type="caution">
    <text evidence="2">The sequence shown here is derived from an EMBL/GenBank/DDBJ whole genome shotgun (WGS) entry which is preliminary data.</text>
</comment>
<sequence>MQLLDFLNGQVDFYNIEAVVENAMNHHAHDVVQVPSLDTILQVDQETRAYAKTLL</sequence>
<dbReference type="Gene3D" id="1.10.1740.10">
    <property type="match status" value="1"/>
</dbReference>
<dbReference type="EMBL" id="AODF01000002">
    <property type="protein sequence ID" value="EUJ33548.1"/>
    <property type="molecule type" value="Genomic_DNA"/>
</dbReference>
<evidence type="ECO:0000313" key="3">
    <source>
        <dbReference type="Proteomes" id="UP000019249"/>
    </source>
</evidence>
<feature type="domain" description="DXP reductoisomerase C-terminal" evidence="1">
    <location>
        <begin position="5"/>
        <end position="50"/>
    </location>
</feature>
<reference evidence="2 3" key="1">
    <citation type="journal article" date="2014" name="Int. J. Syst. Evol. Microbiol.">
        <title>Listeria floridensis sp. nov., Listeria aquatica sp. nov., Listeria cornellensis sp. nov., Listeria riparia sp. nov. and Listeria grandensis sp. nov., from agricultural and natural environments.</title>
        <authorList>
            <person name="den Bakker H.C."/>
            <person name="Warchocki S."/>
            <person name="Wright E.M."/>
            <person name="Allred A.F."/>
            <person name="Ahlstrom C."/>
            <person name="Manuel C.S."/>
            <person name="Stasiewicz M.J."/>
            <person name="Burrell A."/>
            <person name="Roof S."/>
            <person name="Strawn L."/>
            <person name="Fortes E.D."/>
            <person name="Nightingale K.K."/>
            <person name="Kephart D."/>
            <person name="Wiedmann M."/>
        </authorList>
    </citation>
    <scope>NUCLEOTIDE SEQUENCE [LARGE SCALE GENOMIC DNA]</scope>
    <source>
        <strain evidence="2 3">FSL S10-1187</strain>
    </source>
</reference>
<dbReference type="SUPFAM" id="SSF69055">
    <property type="entry name" value="1-deoxy-D-xylulose-5-phosphate reductoisomerase, C-terminal domain"/>
    <property type="match status" value="1"/>
</dbReference>
<dbReference type="InterPro" id="IPR026877">
    <property type="entry name" value="DXPR_C"/>
</dbReference>
<gene>
    <name evidence="2" type="ORF">MFLO_02117</name>
</gene>
<organism evidence="2 3">
    <name type="scientific">Listeria floridensis FSL S10-1187</name>
    <dbReference type="NCBI Taxonomy" id="1265817"/>
    <lineage>
        <taxon>Bacteria</taxon>
        <taxon>Bacillati</taxon>
        <taxon>Bacillota</taxon>
        <taxon>Bacilli</taxon>
        <taxon>Bacillales</taxon>
        <taxon>Listeriaceae</taxon>
        <taxon>Listeria</taxon>
    </lineage>
</organism>
<proteinExistence type="predicted"/>
<name>A0ABP3B0W3_9LIST</name>
<accession>A0ABP3B0W3</accession>
<evidence type="ECO:0000259" key="1">
    <source>
        <dbReference type="Pfam" id="PF13288"/>
    </source>
</evidence>
<dbReference type="InterPro" id="IPR036169">
    <property type="entry name" value="DXPR_C_sf"/>
</dbReference>
<dbReference type="Proteomes" id="UP000019249">
    <property type="component" value="Unassembled WGS sequence"/>
</dbReference>
<dbReference type="Pfam" id="PF13288">
    <property type="entry name" value="DXPR_C"/>
    <property type="match status" value="1"/>
</dbReference>
<protein>
    <submittedName>
        <fullName evidence="2">1-deoxy-D-xylulose 5-phosphate reductoisomerase</fullName>
    </submittedName>
</protein>